<evidence type="ECO:0000313" key="7">
    <source>
        <dbReference type="Proteomes" id="UP000198427"/>
    </source>
</evidence>
<dbReference type="Pfam" id="PF07429">
    <property type="entry name" value="Glyco_transf_56"/>
    <property type="match status" value="1"/>
</dbReference>
<keyword evidence="5" id="KW-0472">Membrane</keyword>
<dbReference type="AlphaFoldDB" id="A0A2K9HD19"/>
<dbReference type="GeneID" id="94028754"/>
<keyword evidence="1" id="KW-1003">Cell membrane</keyword>
<accession>A0A2K9HD19</accession>
<gene>
    <name evidence="6" type="ORF">SAMN06265364_11244</name>
</gene>
<dbReference type="KEGG" id="pje:CRM71_04845"/>
<dbReference type="InterPro" id="IPR009993">
    <property type="entry name" value="WecF"/>
</dbReference>
<dbReference type="OrthoDB" id="1083028at2"/>
<organism evidence="6 7">
    <name type="scientific">Prevotella jejuni</name>
    <dbReference type="NCBI Taxonomy" id="1177574"/>
    <lineage>
        <taxon>Bacteria</taxon>
        <taxon>Pseudomonadati</taxon>
        <taxon>Bacteroidota</taxon>
        <taxon>Bacteroidia</taxon>
        <taxon>Bacteroidales</taxon>
        <taxon>Prevotellaceae</taxon>
        <taxon>Prevotella</taxon>
    </lineage>
</organism>
<dbReference type="RefSeq" id="WP_089366095.1">
    <property type="nucleotide sequence ID" value="NZ_CP023863.1"/>
</dbReference>
<keyword evidence="7" id="KW-1185">Reference proteome</keyword>
<reference evidence="6 7" key="1">
    <citation type="submission" date="2017-06" db="EMBL/GenBank/DDBJ databases">
        <authorList>
            <person name="Varghese N."/>
            <person name="Submissions S."/>
        </authorList>
    </citation>
    <scope>NUCLEOTIDE SEQUENCE [LARGE SCALE GENOMIC DNA]</scope>
    <source>
        <strain evidence="6 7">DSM 26989</strain>
    </source>
</reference>
<evidence type="ECO:0000313" key="6">
    <source>
        <dbReference type="EMBL" id="SNR81581.1"/>
    </source>
</evidence>
<evidence type="ECO:0000256" key="3">
    <source>
        <dbReference type="ARBA" id="ARBA00022676"/>
    </source>
</evidence>
<protein>
    <submittedName>
        <fullName evidence="6">4-alpha-L-fucosyltransferase glycosyl transferase group 56</fullName>
    </submittedName>
</protein>
<name>A0A2K9HD19_9BACT</name>
<proteinExistence type="predicted"/>
<dbReference type="GO" id="GO:0009246">
    <property type="term" value="P:enterobacterial common antigen biosynthetic process"/>
    <property type="evidence" value="ECO:0007669"/>
    <property type="project" value="InterPro"/>
</dbReference>
<dbReference type="GO" id="GO:0008417">
    <property type="term" value="F:fucosyltransferase activity"/>
    <property type="evidence" value="ECO:0007669"/>
    <property type="project" value="InterPro"/>
</dbReference>
<evidence type="ECO:0000256" key="4">
    <source>
        <dbReference type="ARBA" id="ARBA00022679"/>
    </source>
</evidence>
<keyword evidence="3" id="KW-0328">Glycosyltransferase</keyword>
<dbReference type="Proteomes" id="UP000198427">
    <property type="component" value="Unassembled WGS sequence"/>
</dbReference>
<keyword evidence="2" id="KW-0997">Cell inner membrane</keyword>
<evidence type="ECO:0000256" key="2">
    <source>
        <dbReference type="ARBA" id="ARBA00022519"/>
    </source>
</evidence>
<sequence length="381" mass="44864">MIRLVHVIKDNKFINSTYEVFNSLSRTDLICKYVFITQDRQYTFKNLKEIVSSIDVLHESEFLDYLNQNSINAIMLHGLNLVDTLPYINNSIKIFWFAWGYDIYSYPSHNPFIPLKLYKPLTKRYSRDTFLNQLRILHGKFDTLCKYKKIKRAISRIDYFSGIIPDEYMLMKKNHYFKAKEVVFNYFSIDDVSYDDINQPYCGGNAIQVGNSANPTNNHIDLYKSISKLNLDNTKVYSFLSYSGPQFYINNVEKYGEKFFGSNFVAITDFLSYSEYTKIVQECSVVVMGHIRQQAMGSIYTSIWLGCKVFLYEDSIAYKYLKRLGFLIFTIEKDLTKKGIERTLSNAEKLYNRKKYLEYHSKEKHFENLNKIIDLIDNVTS</sequence>
<comment type="caution">
    <text evidence="6">The sequence shown here is derived from an EMBL/GenBank/DDBJ whole genome shotgun (WGS) entry which is preliminary data.</text>
</comment>
<keyword evidence="4" id="KW-0808">Transferase</keyword>
<evidence type="ECO:0000256" key="1">
    <source>
        <dbReference type="ARBA" id="ARBA00022475"/>
    </source>
</evidence>
<evidence type="ECO:0000256" key="5">
    <source>
        <dbReference type="ARBA" id="ARBA00023136"/>
    </source>
</evidence>
<dbReference type="EMBL" id="FZNZ01000012">
    <property type="protein sequence ID" value="SNR81581.1"/>
    <property type="molecule type" value="Genomic_DNA"/>
</dbReference>